<dbReference type="AlphaFoldDB" id="A0A8X6PC08"/>
<keyword evidence="2" id="KW-1185">Reference proteome</keyword>
<accession>A0A8X6PC08</accession>
<dbReference type="EMBL" id="BMAW01067444">
    <property type="protein sequence ID" value="GFT59809.1"/>
    <property type="molecule type" value="Genomic_DNA"/>
</dbReference>
<comment type="caution">
    <text evidence="1">The sequence shown here is derived from an EMBL/GenBank/DDBJ whole genome shotgun (WGS) entry which is preliminary data.</text>
</comment>
<proteinExistence type="predicted"/>
<reference evidence="1" key="1">
    <citation type="submission" date="2020-08" db="EMBL/GenBank/DDBJ databases">
        <title>Multicomponent nature underlies the extraordinary mechanical properties of spider dragline silk.</title>
        <authorList>
            <person name="Kono N."/>
            <person name="Nakamura H."/>
            <person name="Mori M."/>
            <person name="Yoshida Y."/>
            <person name="Ohtoshi R."/>
            <person name="Malay A.D."/>
            <person name="Moran D.A.P."/>
            <person name="Tomita M."/>
            <person name="Numata K."/>
            <person name="Arakawa K."/>
        </authorList>
    </citation>
    <scope>NUCLEOTIDE SEQUENCE</scope>
</reference>
<name>A0A8X6PC08_NEPPI</name>
<organism evidence="1 2">
    <name type="scientific">Nephila pilipes</name>
    <name type="common">Giant wood spider</name>
    <name type="synonym">Nephila maculata</name>
    <dbReference type="NCBI Taxonomy" id="299642"/>
    <lineage>
        <taxon>Eukaryota</taxon>
        <taxon>Metazoa</taxon>
        <taxon>Ecdysozoa</taxon>
        <taxon>Arthropoda</taxon>
        <taxon>Chelicerata</taxon>
        <taxon>Arachnida</taxon>
        <taxon>Araneae</taxon>
        <taxon>Araneomorphae</taxon>
        <taxon>Entelegynae</taxon>
        <taxon>Araneoidea</taxon>
        <taxon>Nephilidae</taxon>
        <taxon>Nephila</taxon>
    </lineage>
</organism>
<sequence length="225" mass="24460">MVSCSNIKCILLSRPPWTKLIFIHGDPSISDPWSAPIGSCYAGFTHHYHTTQVRFSPGSGSQEAPPCGLAGAVLGLFFTKVEKHSKEEFCSICFAAHPAYDFRVTSAPPAISLQDDSHRFGENSVLNQIRGLGYLLSSLLHVLGFTGLDVGDSGRAFAQLRFDTRTEIILLILCSMTSRQRDGSDSCRITSVLVEMSMVKSCLPATGWSPKIDQGAWISLCSQGD</sequence>
<protein>
    <submittedName>
        <fullName evidence="1">Uncharacterized protein</fullName>
    </submittedName>
</protein>
<evidence type="ECO:0000313" key="1">
    <source>
        <dbReference type="EMBL" id="GFT59809.1"/>
    </source>
</evidence>
<dbReference type="Proteomes" id="UP000887013">
    <property type="component" value="Unassembled WGS sequence"/>
</dbReference>
<evidence type="ECO:0000313" key="2">
    <source>
        <dbReference type="Proteomes" id="UP000887013"/>
    </source>
</evidence>
<gene>
    <name evidence="1" type="ORF">NPIL_558431</name>
</gene>